<evidence type="ECO:0000313" key="12">
    <source>
        <dbReference type="Proteomes" id="UP000190274"/>
    </source>
</evidence>
<keyword evidence="3" id="KW-0963">Cytoplasm</keyword>
<comment type="subunit">
    <text evidence="8">Component of the translation initiation factor 2B (eIF2B) complex which is a heterodecamer of two sets of five different subunits: alpha, beta, gamma, delta and epsilon. Subunits alpha, beta and delta comprise a regulatory subcomplex and subunits epsilon and gamma comprise a catalytic subcomplex. Within the complex, the hexameric regulatory complex resides at the center, with the two heterodimeric catalytic subcomplexes bound on opposite sides.</text>
</comment>
<dbReference type="GO" id="GO:0005829">
    <property type="term" value="C:cytosol"/>
    <property type="evidence" value="ECO:0007669"/>
    <property type="project" value="UniProtKB-SubCell"/>
</dbReference>
<gene>
    <name evidence="11" type="ORF">LADA_0C06128G</name>
</gene>
<dbReference type="GO" id="GO:0003743">
    <property type="term" value="F:translation initiation factor activity"/>
    <property type="evidence" value="ECO:0007669"/>
    <property type="project" value="UniProtKB-KW"/>
</dbReference>
<evidence type="ECO:0000256" key="7">
    <source>
        <dbReference type="ARBA" id="ARBA00044229"/>
    </source>
</evidence>
<dbReference type="PANTHER" id="PTHR45989">
    <property type="entry name" value="TRANSLATION INITIATION FACTOR EIF-2B SUBUNIT GAMMA"/>
    <property type="match status" value="1"/>
</dbReference>
<evidence type="ECO:0000256" key="1">
    <source>
        <dbReference type="ARBA" id="ARBA00004514"/>
    </source>
</evidence>
<dbReference type="PANTHER" id="PTHR45989:SF1">
    <property type="entry name" value="TRANSLATION INITIATION FACTOR EIF-2B SUBUNIT GAMMA"/>
    <property type="match status" value="1"/>
</dbReference>
<evidence type="ECO:0000256" key="4">
    <source>
        <dbReference type="ARBA" id="ARBA00022540"/>
    </source>
</evidence>
<evidence type="ECO:0000256" key="2">
    <source>
        <dbReference type="ARBA" id="ARBA00007878"/>
    </source>
</evidence>
<accession>A0A1G4IZ55</accession>
<sequence>MDLQAFILCGNGRALTPFTHTRGETGLVKALLPVANRHMIEYVLDWCEQGGFGEIGIVASTEDLEEIQEALRSYMEIRKRQYELLAQHGGTGVHGIAPCQPIPIRFVAARHDTTGAILQQELLPRIKGDFVLLPCDFVTEVPPQIFIDQFRNRDPDNLAMAVKYRNNLDSIDKKQLDVSYTVYSENNDSVKQPVLLDSYSKEDVDKSKYLQLRSHLLWRYPNPSVSKKLLDASIYFCSYELTELLAPLGLTTARSETESDNDDEPIISIHKRQSIQPIRFRVKNRLVKDPINCDKSLYKLFRDLARRSWQHSSSRETIGVFILPSLGSFIRSNVLSAYMEANRYMLRVKSTLFAAQAQPSLGNAIGGDSVVGANSTILERTSIKLSVLGKNCQIGKRCRIVGSVILDNVQIEDECVLENVIVGNFAKVGKKCKLTNSYIEGSYIVNPKTIVKGETLTHIYLEESDESAGSLETSEEEETTDYSEGYDDDEFEDDGLFER</sequence>
<evidence type="ECO:0000256" key="9">
    <source>
        <dbReference type="SAM" id="MobiDB-lite"/>
    </source>
</evidence>
<dbReference type="CDD" id="cd04652">
    <property type="entry name" value="LbH_eIF2B_gamma_C"/>
    <property type="match status" value="1"/>
</dbReference>
<evidence type="ECO:0000313" key="11">
    <source>
        <dbReference type="EMBL" id="SCU82539.1"/>
    </source>
</evidence>
<dbReference type="GO" id="GO:1903574">
    <property type="term" value="P:negative regulation of cellular response to amino acid starvation"/>
    <property type="evidence" value="ECO:0007669"/>
    <property type="project" value="EnsemblFungi"/>
</dbReference>
<dbReference type="InterPro" id="IPR051960">
    <property type="entry name" value="eIF2B_gamma"/>
</dbReference>
<protein>
    <recommendedName>
        <fullName evidence="6">Translation initiation factor eIF2B subunit gamma</fullName>
    </recommendedName>
    <alternativeName>
        <fullName evidence="7">eIF2B GDP-GTP exchange factor subunit gamma</fullName>
    </alternativeName>
</protein>
<keyword evidence="5" id="KW-0648">Protein biosynthesis</keyword>
<feature type="compositionally biased region" description="Acidic residues" evidence="9">
    <location>
        <begin position="473"/>
        <end position="499"/>
    </location>
</feature>
<comment type="subcellular location">
    <subcellularLocation>
        <location evidence="1">Cytoplasm</location>
        <location evidence="1">Cytosol</location>
    </subcellularLocation>
</comment>
<reference evidence="12" key="1">
    <citation type="submission" date="2016-03" db="EMBL/GenBank/DDBJ databases">
        <authorList>
            <person name="Devillers H."/>
        </authorList>
    </citation>
    <scope>NUCLEOTIDE SEQUENCE [LARGE SCALE GENOMIC DNA]</scope>
</reference>
<keyword evidence="4" id="KW-0396">Initiation factor</keyword>
<name>A0A1G4IZ55_9SACH</name>
<dbReference type="InterPro" id="IPR056764">
    <property type="entry name" value="LbH_EIF2B3/5"/>
</dbReference>
<dbReference type="OrthoDB" id="10250549at2759"/>
<dbReference type="InterPro" id="IPR029044">
    <property type="entry name" value="Nucleotide-diphossugar_trans"/>
</dbReference>
<evidence type="ECO:0000259" key="10">
    <source>
        <dbReference type="Pfam" id="PF25084"/>
    </source>
</evidence>
<dbReference type="GO" id="GO:0005085">
    <property type="term" value="F:guanyl-nucleotide exchange factor activity"/>
    <property type="evidence" value="ECO:0007669"/>
    <property type="project" value="EnsemblFungi"/>
</dbReference>
<evidence type="ECO:0000256" key="8">
    <source>
        <dbReference type="ARBA" id="ARBA00046432"/>
    </source>
</evidence>
<dbReference type="STRING" id="1266660.A0A1G4IZ55"/>
<comment type="similarity">
    <text evidence="2">Belongs to the eIF-2B gamma/epsilon subunits family.</text>
</comment>
<keyword evidence="12" id="KW-1185">Reference proteome</keyword>
<dbReference type="Gene3D" id="2.160.10.10">
    <property type="entry name" value="Hexapeptide repeat proteins"/>
    <property type="match status" value="1"/>
</dbReference>
<evidence type="ECO:0000256" key="5">
    <source>
        <dbReference type="ARBA" id="ARBA00022917"/>
    </source>
</evidence>
<feature type="region of interest" description="Disordered" evidence="9">
    <location>
        <begin position="463"/>
        <end position="499"/>
    </location>
</feature>
<evidence type="ECO:0000256" key="3">
    <source>
        <dbReference type="ARBA" id="ARBA00022490"/>
    </source>
</evidence>
<dbReference type="EMBL" id="LT598459">
    <property type="protein sequence ID" value="SCU82539.1"/>
    <property type="molecule type" value="Genomic_DNA"/>
</dbReference>
<dbReference type="Gene3D" id="3.90.550.10">
    <property type="entry name" value="Spore Coat Polysaccharide Biosynthesis Protein SpsA, Chain A"/>
    <property type="match status" value="1"/>
</dbReference>
<dbReference type="SUPFAM" id="SSF53448">
    <property type="entry name" value="Nucleotide-diphospho-sugar transferases"/>
    <property type="match status" value="1"/>
</dbReference>
<organism evidence="11 12">
    <name type="scientific">Lachancea dasiensis</name>
    <dbReference type="NCBI Taxonomy" id="1072105"/>
    <lineage>
        <taxon>Eukaryota</taxon>
        <taxon>Fungi</taxon>
        <taxon>Dikarya</taxon>
        <taxon>Ascomycota</taxon>
        <taxon>Saccharomycotina</taxon>
        <taxon>Saccharomycetes</taxon>
        <taxon>Saccharomycetales</taxon>
        <taxon>Saccharomycetaceae</taxon>
        <taxon>Lachancea</taxon>
    </lineage>
</organism>
<proteinExistence type="inferred from homology"/>
<dbReference type="Proteomes" id="UP000190274">
    <property type="component" value="Chromosome C"/>
</dbReference>
<dbReference type="Pfam" id="PF25084">
    <property type="entry name" value="LbH_EIF2B"/>
    <property type="match status" value="1"/>
</dbReference>
<evidence type="ECO:0000256" key="6">
    <source>
        <dbReference type="ARBA" id="ARBA00044196"/>
    </source>
</evidence>
<feature type="domain" description="EIF2B subunit epsilon/gamma LbH" evidence="10">
    <location>
        <begin position="363"/>
        <end position="439"/>
    </location>
</feature>
<dbReference type="AlphaFoldDB" id="A0A1G4IZ55"/>
<dbReference type="GO" id="GO:0002183">
    <property type="term" value="P:cytoplasmic translational initiation"/>
    <property type="evidence" value="ECO:0007669"/>
    <property type="project" value="TreeGrafter"/>
</dbReference>
<dbReference type="GO" id="GO:0005851">
    <property type="term" value="C:eukaryotic translation initiation factor 2B complex"/>
    <property type="evidence" value="ECO:0007669"/>
    <property type="project" value="EnsemblFungi"/>
</dbReference>
<dbReference type="GO" id="GO:0006446">
    <property type="term" value="P:regulation of translational initiation"/>
    <property type="evidence" value="ECO:0007669"/>
    <property type="project" value="EnsemblFungi"/>
</dbReference>